<evidence type="ECO:0000313" key="2">
    <source>
        <dbReference type="Proteomes" id="UP000053105"/>
    </source>
</evidence>
<keyword evidence="2" id="KW-1185">Reference proteome</keyword>
<gene>
    <name evidence="1" type="ORF">WN51_14669</name>
</gene>
<organism evidence="1 2">
    <name type="scientific">Melipona quadrifasciata</name>
    <dbReference type="NCBI Taxonomy" id="166423"/>
    <lineage>
        <taxon>Eukaryota</taxon>
        <taxon>Metazoa</taxon>
        <taxon>Ecdysozoa</taxon>
        <taxon>Arthropoda</taxon>
        <taxon>Hexapoda</taxon>
        <taxon>Insecta</taxon>
        <taxon>Pterygota</taxon>
        <taxon>Neoptera</taxon>
        <taxon>Endopterygota</taxon>
        <taxon>Hymenoptera</taxon>
        <taxon>Apocrita</taxon>
        <taxon>Aculeata</taxon>
        <taxon>Apoidea</taxon>
        <taxon>Anthophila</taxon>
        <taxon>Apidae</taxon>
        <taxon>Melipona</taxon>
    </lineage>
</organism>
<evidence type="ECO:0000313" key="1">
    <source>
        <dbReference type="EMBL" id="KOX73181.1"/>
    </source>
</evidence>
<protein>
    <submittedName>
        <fullName evidence="1">Uncharacterized protein</fullName>
    </submittedName>
</protein>
<sequence length="136" mass="15614">MQNYWGIVPAVDIFNRNLCYFGLSLNTVILLTTKSLKSREEEFSERNSEIVVFHRGLVGVTMGKKKVAEGACSLKSTISWLYIDCSKFTVRWQSPLMWQMNGSYADEKRKKLIIFKVYVFYVPILGDGNVKSNSLK</sequence>
<accession>A0A0N0BFD8</accession>
<proteinExistence type="predicted"/>
<reference evidence="1 2" key="1">
    <citation type="submission" date="2015-07" db="EMBL/GenBank/DDBJ databases">
        <title>The genome of Melipona quadrifasciata.</title>
        <authorList>
            <person name="Pan H."/>
            <person name="Kapheim K."/>
        </authorList>
    </citation>
    <scope>NUCLEOTIDE SEQUENCE [LARGE SCALE GENOMIC DNA]</scope>
    <source>
        <strain evidence="1">0111107301</strain>
        <tissue evidence="1">Whole body</tissue>
    </source>
</reference>
<name>A0A0N0BFD8_9HYME</name>
<dbReference type="Proteomes" id="UP000053105">
    <property type="component" value="Unassembled WGS sequence"/>
</dbReference>
<dbReference type="EMBL" id="KQ435803">
    <property type="protein sequence ID" value="KOX73181.1"/>
    <property type="molecule type" value="Genomic_DNA"/>
</dbReference>
<dbReference type="AlphaFoldDB" id="A0A0N0BFD8"/>